<feature type="region of interest" description="Disordered" evidence="11">
    <location>
        <begin position="141"/>
        <end position="185"/>
    </location>
</feature>
<dbReference type="GO" id="GO:0003843">
    <property type="term" value="F:1,3-beta-D-glucan synthase activity"/>
    <property type="evidence" value="ECO:0007669"/>
    <property type="project" value="UniProtKB-EC"/>
</dbReference>
<feature type="transmembrane region" description="Helical" evidence="12">
    <location>
        <begin position="1847"/>
        <end position="1871"/>
    </location>
</feature>
<dbReference type="GO" id="GO:0006075">
    <property type="term" value="P:(1-&gt;3)-beta-D-glucan biosynthetic process"/>
    <property type="evidence" value="ECO:0007669"/>
    <property type="project" value="InterPro"/>
</dbReference>
<dbReference type="RefSeq" id="XP_018143764.1">
    <property type="nucleotide sequence ID" value="XM_018286955.1"/>
</dbReference>
<name>A0A179FMV9_METCM</name>
<proteinExistence type="inferred from homology"/>
<feature type="compositionally biased region" description="Polar residues" evidence="11">
    <location>
        <begin position="158"/>
        <end position="176"/>
    </location>
</feature>
<dbReference type="GO" id="GO:0000148">
    <property type="term" value="C:1,3-beta-D-glucan synthase complex"/>
    <property type="evidence" value="ECO:0007669"/>
    <property type="project" value="InterPro"/>
</dbReference>
<dbReference type="Pfam" id="PF14288">
    <property type="entry name" value="FKS1_dom1"/>
    <property type="match status" value="1"/>
</dbReference>
<evidence type="ECO:0000256" key="9">
    <source>
        <dbReference type="ARBA" id="ARBA00031935"/>
    </source>
</evidence>
<dbReference type="Proteomes" id="UP000078397">
    <property type="component" value="Unassembled WGS sequence"/>
</dbReference>
<evidence type="ECO:0000256" key="1">
    <source>
        <dbReference type="ARBA" id="ARBA00004141"/>
    </source>
</evidence>
<feature type="transmembrane region" description="Helical" evidence="12">
    <location>
        <begin position="609"/>
        <end position="635"/>
    </location>
</feature>
<feature type="compositionally biased region" description="Gly residues" evidence="11">
    <location>
        <begin position="43"/>
        <end position="53"/>
    </location>
</feature>
<dbReference type="InterPro" id="IPR026899">
    <property type="entry name" value="FKS1-like_dom1"/>
</dbReference>
<keyword evidence="15" id="KW-1185">Reference proteome</keyword>
<organism evidence="14 15">
    <name type="scientific">Pochonia chlamydosporia 170</name>
    <dbReference type="NCBI Taxonomy" id="1380566"/>
    <lineage>
        <taxon>Eukaryota</taxon>
        <taxon>Fungi</taxon>
        <taxon>Dikarya</taxon>
        <taxon>Ascomycota</taxon>
        <taxon>Pezizomycotina</taxon>
        <taxon>Sordariomycetes</taxon>
        <taxon>Hypocreomycetidae</taxon>
        <taxon>Hypocreales</taxon>
        <taxon>Clavicipitaceae</taxon>
        <taxon>Pochonia</taxon>
    </lineage>
</organism>
<feature type="compositionally biased region" description="Acidic residues" evidence="11">
    <location>
        <begin position="308"/>
        <end position="317"/>
    </location>
</feature>
<evidence type="ECO:0000256" key="4">
    <source>
        <dbReference type="ARBA" id="ARBA00022676"/>
    </source>
</evidence>
<dbReference type="EMBL" id="LSBJ02000004">
    <property type="protein sequence ID" value="OAQ66677.1"/>
    <property type="molecule type" value="Genomic_DNA"/>
</dbReference>
<dbReference type="GeneID" id="28850949"/>
<dbReference type="STRING" id="1380566.A0A179FMV9"/>
<dbReference type="KEGG" id="pchm:VFPPC_08207"/>
<dbReference type="Pfam" id="PF02364">
    <property type="entry name" value="Glucan_synthase"/>
    <property type="match status" value="1"/>
</dbReference>
<comment type="caution">
    <text evidence="14">The sequence shown here is derived from an EMBL/GenBank/DDBJ whole genome shotgun (WGS) entry which is preliminary data.</text>
</comment>
<feature type="transmembrane region" description="Helical" evidence="12">
    <location>
        <begin position="1400"/>
        <end position="1417"/>
    </location>
</feature>
<dbReference type="GO" id="GO:0005886">
    <property type="term" value="C:plasma membrane"/>
    <property type="evidence" value="ECO:0007669"/>
    <property type="project" value="TreeGrafter"/>
</dbReference>
<evidence type="ECO:0000256" key="3">
    <source>
        <dbReference type="ARBA" id="ARBA00012589"/>
    </source>
</evidence>
<dbReference type="Pfam" id="PF23605">
    <property type="entry name" value="FKS1_dom2"/>
    <property type="match status" value="1"/>
</dbReference>
<keyword evidence="8 12" id="KW-0472">Membrane</keyword>
<reference evidence="14 15" key="1">
    <citation type="journal article" date="2016" name="PLoS Pathog.">
        <title>Biosynthesis of antibiotic leucinostatins in bio-control fungus Purpureocillium lilacinum and their inhibition on phytophthora revealed by genome mining.</title>
        <authorList>
            <person name="Wang G."/>
            <person name="Liu Z."/>
            <person name="Lin R."/>
            <person name="Li E."/>
            <person name="Mao Z."/>
            <person name="Ling J."/>
            <person name="Yang Y."/>
            <person name="Yin W.B."/>
            <person name="Xie B."/>
        </authorList>
    </citation>
    <scope>NUCLEOTIDE SEQUENCE [LARGE SCALE GENOMIC DNA]</scope>
    <source>
        <strain evidence="14">170</strain>
    </source>
</reference>
<feature type="domain" description="1,3-beta-glucan synthase component FKS1-like" evidence="13">
    <location>
        <begin position="341"/>
        <end position="453"/>
    </location>
</feature>
<feature type="transmembrane region" description="Helical" evidence="12">
    <location>
        <begin position="1651"/>
        <end position="1673"/>
    </location>
</feature>
<feature type="region of interest" description="Disordered" evidence="11">
    <location>
        <begin position="1906"/>
        <end position="1939"/>
    </location>
</feature>
<feature type="transmembrane region" description="Helical" evidence="12">
    <location>
        <begin position="719"/>
        <end position="736"/>
    </location>
</feature>
<evidence type="ECO:0000256" key="8">
    <source>
        <dbReference type="ARBA" id="ARBA00023136"/>
    </source>
</evidence>
<accession>A0A179FMV9</accession>
<evidence type="ECO:0000256" key="7">
    <source>
        <dbReference type="ARBA" id="ARBA00022989"/>
    </source>
</evidence>
<evidence type="ECO:0000256" key="2">
    <source>
        <dbReference type="ARBA" id="ARBA00009040"/>
    </source>
</evidence>
<feature type="region of interest" description="Disordered" evidence="11">
    <location>
        <begin position="1"/>
        <end position="121"/>
    </location>
</feature>
<feature type="transmembrane region" description="Helical" evidence="12">
    <location>
        <begin position="575"/>
        <end position="597"/>
    </location>
</feature>
<keyword evidence="6 12" id="KW-0812">Transmembrane</keyword>
<evidence type="ECO:0000256" key="5">
    <source>
        <dbReference type="ARBA" id="ARBA00022679"/>
    </source>
</evidence>
<feature type="transmembrane region" description="Helical" evidence="12">
    <location>
        <begin position="1728"/>
        <end position="1747"/>
    </location>
</feature>
<dbReference type="PANTHER" id="PTHR12741">
    <property type="entry name" value="LYST-INTERACTING PROTEIN LIP5 DOPAMINE RESPONSIVE PROTEIN DRG-1"/>
    <property type="match status" value="1"/>
</dbReference>
<keyword evidence="7 12" id="KW-1133">Transmembrane helix</keyword>
<sequence length="1939" mass="221013">MSGYPGGHNDHYDDGYGHQGGNPHGNADSYYQDDQYYDNGYDARGGGHAGPAGDGYYDESGYYNADPNNPYHQDGGYYDGHDQYQDEYYNGQGGYYEQDYNQGYGGPSGRHGSEEDSETISDFTMRSDMARAAEMDYYGRGDERYNSYGDGQRGYRPPSSQISYGGNRSSGASTPNYGMDYGNVLPAGQRSREPYPAWTSDAQIPLSKEEIEDIFLDLTGKFGFQRDSMRNMYDHLMTLLDSRASRMTPNQALLSLHADYIGGDNANYRKWYFAAHLDLDDAVGFANSKTKGLRRKAKSKKKKNAEENANEADALQDLEGDDSLEAAEFRWKTRMNRMSQHDRVRQIALYLLCWGEANQVRFMPECLCFIFKCADDYLNSPACQALVEPVDEFTYLNDVITPLYQYVRDQGYEILNGVYVRRERDHKHIIGYDDCNQLFWYPEGIERIVLQDKSKLVDVPPAERYTKLKEINWKKCFFKTYKESRSWFHLLVNFNRIWIIHLTMFWFYTAHNAPTLLVGSAYQQQLNQQPAGSRHLAAVSIGGGIASLIQVLATLAEWAYVPRRWAGAQHLTKRLLFLLLIFIINVAPAAKVLVFPTKIKEAGGVDVDYIIGIVNFIVAVITFLFFSVMPLGGLFGSYLTKNSRQYVASQTFTASWPRLKGNDMAMSFGLWLTVFGAKFGESYVYLTLSFRDVIRYLAIFKPVCVGDSILKKELCSRHTYILLGLMAFTDLIFFFLDTYLFYVLLNTIFSIARSFYIGSSIWTPWRNIFSRLPKRIYSKVLATTDMEIKYKPKVLISQVWNAIVISMYREHLLAIDHVQKLLYHQVPSEQEGKRTLRAPTFFVSQEDHSFKTEFFPSQSEAERRISFFAQSLSTPIPEPLPVDNMPTFTVMIPHYSEKILLSLREIIREDEPYSRVTLLEYLKQLHPHEWDCFVKDTKILADETAQMNGDPEKDEKDTAKSKIDDLPFYCIGFKSSAPEYTLRTRIWASLRSQTLYRTISGFMNYSRAIKLLYRVENPEVVQMFGGNSDKLERELERMARRKFKIVVSMQRYSKFKKEEMENAEFLLRAYPDLQIAYLDEEPPLAEGDEPRLYSALVDGHSEIMENGMRRPKFRIQLSGNPVLGDGKSDNQNHALIFYRGEYIQLIDANQDNYLEECLKIRSVLAEFEEMKTDNTSPYTPGVKNETKTPVAILGAREYIFSENIGILGDVAAGKEQTFGTLFARTLAQIGGKLHYGHPDFLNGIFMTTRGGVSKAQKGLHLNEDIFAGMNAILRGGRIKHCEYYQCGKGRDLGFGSILNFTTKIGTGMGEQMLSREYYYLGTQLPLDRFLSFYYAHPGFHVNNMFIMLSVQLFMLCLVNFGALRHETIACEYNPDKPPTDPLFPTGCANTDAVMNWVQRSIFSIFFVFFLSFVPLIVQELTERGVWRALVRFLKQFFSLSPFFEVFVCQIYANSVQQDLSFGGARYIGTGRGFATARIPFGVLYSRFAGPSIYFGARLLMMLLFATVTAWQAALTYFWITLLGLTISPFLYNPHQFAWNDFFIDYRDFLRWLSRGNSRSHGQSWIAFCRLSRTRITGYKRKALGEASAKLSADVPRAAIANIFFTEILTPLLQVVWTLIPYLYINAQTGVSEDNNSDISDAKTFTQPTSSLIRVLAIALAPIGINAGVLAAMFGMACCMGPLLSMCCKKFGSVLAAIAHALAAIFMLIMFEGMFFLEGLNFARTLAGMIAVISIQRFVFKLIVAVALTREMKTDQSNIAFWTGKWYSMGWHSLSQPGREFLCKITELSMFAADFILGHWLLFMMLPVILVPQVDKLHSMMLFWLKPSQQIRPPIYSMKQSKLRRRRVVRYAILYFVLLVVFVALIAGPVVLKKVVFKTKDLQKFYKQLQFGGMVLMQPNFLKNDNTQASSETGTANPSYTYPSGYRPSTATGDSATSTP</sequence>
<feature type="region of interest" description="Disordered" evidence="11">
    <location>
        <begin position="295"/>
        <end position="317"/>
    </location>
</feature>
<dbReference type="OrthoDB" id="1880850at2759"/>
<protein>
    <recommendedName>
        <fullName evidence="3">1,3-beta-glucan synthase</fullName>
        <ecNumber evidence="3">2.4.1.34</ecNumber>
    </recommendedName>
    <alternativeName>
        <fullName evidence="9">1,3-beta-D-glucan-UDP glucosyltransferase</fullName>
    </alternativeName>
</protein>
<keyword evidence="4" id="KW-0328">Glycosyltransferase</keyword>
<feature type="transmembrane region" description="Helical" evidence="12">
    <location>
        <begin position="1693"/>
        <end position="1716"/>
    </location>
</feature>
<evidence type="ECO:0000256" key="6">
    <source>
        <dbReference type="ARBA" id="ARBA00022692"/>
    </source>
</evidence>
<evidence type="ECO:0000259" key="13">
    <source>
        <dbReference type="SMART" id="SM01205"/>
    </source>
</evidence>
<evidence type="ECO:0000256" key="12">
    <source>
        <dbReference type="SAM" id="Phobius"/>
    </source>
</evidence>
<comment type="catalytic activity">
    <reaction evidence="10">
        <text>[(1-&gt;3)-beta-D-glucosyl](n) + UDP-alpha-D-glucose = [(1-&gt;3)-beta-D-glucosyl](n+1) + UDP + H(+)</text>
        <dbReference type="Rhea" id="RHEA:21476"/>
        <dbReference type="Rhea" id="RHEA-COMP:11146"/>
        <dbReference type="Rhea" id="RHEA-COMP:14303"/>
        <dbReference type="ChEBI" id="CHEBI:15378"/>
        <dbReference type="ChEBI" id="CHEBI:37671"/>
        <dbReference type="ChEBI" id="CHEBI:58223"/>
        <dbReference type="ChEBI" id="CHEBI:58885"/>
        <dbReference type="EC" id="2.4.1.34"/>
    </reaction>
</comment>
<gene>
    <name evidence="14" type="ORF">VFPPC_08207</name>
</gene>
<dbReference type="EC" id="2.4.1.34" evidence="3"/>
<dbReference type="InterPro" id="IPR056261">
    <property type="entry name" value="FKS1-like_dom2"/>
</dbReference>
<dbReference type="InterPro" id="IPR003440">
    <property type="entry name" value="Glyco_trans_48_dom"/>
</dbReference>
<evidence type="ECO:0000313" key="15">
    <source>
        <dbReference type="Proteomes" id="UP000078397"/>
    </source>
</evidence>
<dbReference type="GO" id="GO:0051278">
    <property type="term" value="P:fungal-type cell wall polysaccharide biosynthetic process"/>
    <property type="evidence" value="ECO:0007669"/>
    <property type="project" value="TreeGrafter"/>
</dbReference>
<dbReference type="PANTHER" id="PTHR12741:SF48">
    <property type="entry name" value="1,3-BETA-GLUCAN SYNTHASE COMPONENT FKS1-RELATED"/>
    <property type="match status" value="1"/>
</dbReference>
<feature type="transmembrane region" description="Helical" evidence="12">
    <location>
        <begin position="536"/>
        <end position="555"/>
    </location>
</feature>
<feature type="transmembrane region" description="Helical" evidence="12">
    <location>
        <begin position="1513"/>
        <end position="1531"/>
    </location>
</feature>
<comment type="subcellular location">
    <subcellularLocation>
        <location evidence="1">Membrane</location>
        <topology evidence="1">Multi-pass membrane protein</topology>
    </subcellularLocation>
</comment>
<feature type="transmembrane region" description="Helical" evidence="12">
    <location>
        <begin position="487"/>
        <end position="508"/>
    </location>
</feature>
<dbReference type="SMART" id="SM01205">
    <property type="entry name" value="FKS1_dom1"/>
    <property type="match status" value="1"/>
</dbReference>
<evidence type="ECO:0000256" key="11">
    <source>
        <dbReference type="SAM" id="MobiDB-lite"/>
    </source>
</evidence>
<feature type="compositionally biased region" description="Low complexity" evidence="11">
    <location>
        <begin position="86"/>
        <end position="102"/>
    </location>
</feature>
<comment type="similarity">
    <text evidence="2">Belongs to the glycosyltransferase 48 family.</text>
</comment>
<evidence type="ECO:0000256" key="10">
    <source>
        <dbReference type="ARBA" id="ARBA00047777"/>
    </source>
</evidence>
<evidence type="ECO:0000313" key="14">
    <source>
        <dbReference type="EMBL" id="OAQ66677.1"/>
    </source>
</evidence>
<feature type="transmembrane region" description="Helical" evidence="12">
    <location>
        <begin position="1344"/>
        <end position="1363"/>
    </location>
</feature>
<keyword evidence="5" id="KW-0808">Transferase</keyword>
<feature type="compositionally biased region" description="Low complexity" evidence="11">
    <location>
        <begin position="28"/>
        <end position="42"/>
    </location>
</feature>